<dbReference type="PANTHER" id="PTHR43654">
    <property type="entry name" value="GLUTAMATE 5-KINASE"/>
    <property type="match status" value="1"/>
</dbReference>
<dbReference type="SUPFAM" id="SSF53633">
    <property type="entry name" value="Carbamate kinase-like"/>
    <property type="match status" value="1"/>
</dbReference>
<keyword evidence="13" id="KW-1185">Reference proteome</keyword>
<keyword evidence="8" id="KW-0175">Coiled coil</keyword>
<evidence type="ECO:0000256" key="3">
    <source>
        <dbReference type="ARBA" id="ARBA00022650"/>
    </source>
</evidence>
<organism evidence="12 13">
    <name type="scientific">Apatococcus fuscideae</name>
    <dbReference type="NCBI Taxonomy" id="2026836"/>
    <lineage>
        <taxon>Eukaryota</taxon>
        <taxon>Viridiplantae</taxon>
        <taxon>Chlorophyta</taxon>
        <taxon>core chlorophytes</taxon>
        <taxon>Trebouxiophyceae</taxon>
        <taxon>Chlorellales</taxon>
        <taxon>Chlorellaceae</taxon>
        <taxon>Apatococcus</taxon>
    </lineage>
</organism>
<dbReference type="AlphaFoldDB" id="A0AAW1T6V1"/>
<dbReference type="PROSITE" id="PS50890">
    <property type="entry name" value="PUA"/>
    <property type="match status" value="1"/>
</dbReference>
<dbReference type="GO" id="GO:0004349">
    <property type="term" value="F:glutamate 5-kinase activity"/>
    <property type="evidence" value="ECO:0007669"/>
    <property type="project" value="InterPro"/>
</dbReference>
<evidence type="ECO:0000256" key="1">
    <source>
        <dbReference type="ARBA" id="ARBA00022490"/>
    </source>
</evidence>
<keyword evidence="2" id="KW-0028">Amino-acid biosynthesis</keyword>
<keyword evidence="3" id="KW-0641">Proline biosynthesis</keyword>
<feature type="transmembrane region" description="Helical" evidence="10">
    <location>
        <begin position="689"/>
        <end position="709"/>
    </location>
</feature>
<dbReference type="InterPro" id="IPR036974">
    <property type="entry name" value="PUA_sf"/>
</dbReference>
<evidence type="ECO:0000256" key="10">
    <source>
        <dbReference type="SAM" id="Phobius"/>
    </source>
</evidence>
<feature type="region of interest" description="Disordered" evidence="9">
    <location>
        <begin position="487"/>
        <end position="555"/>
    </location>
</feature>
<feature type="compositionally biased region" description="Polar residues" evidence="9">
    <location>
        <begin position="537"/>
        <end position="550"/>
    </location>
</feature>
<dbReference type="Pfam" id="PF00696">
    <property type="entry name" value="AA_kinase"/>
    <property type="match status" value="1"/>
</dbReference>
<dbReference type="Gene3D" id="2.30.130.10">
    <property type="entry name" value="PUA domain"/>
    <property type="match status" value="1"/>
</dbReference>
<keyword evidence="7" id="KW-0067">ATP-binding</keyword>
<evidence type="ECO:0000256" key="5">
    <source>
        <dbReference type="ARBA" id="ARBA00022741"/>
    </source>
</evidence>
<evidence type="ECO:0000313" key="12">
    <source>
        <dbReference type="EMBL" id="KAK9864757.1"/>
    </source>
</evidence>
<evidence type="ECO:0000256" key="2">
    <source>
        <dbReference type="ARBA" id="ARBA00022605"/>
    </source>
</evidence>
<dbReference type="InterPro" id="IPR019797">
    <property type="entry name" value="Glutamate_5-kinase_CS"/>
</dbReference>
<evidence type="ECO:0000313" key="13">
    <source>
        <dbReference type="Proteomes" id="UP001485043"/>
    </source>
</evidence>
<dbReference type="Proteomes" id="UP001485043">
    <property type="component" value="Unassembled WGS sequence"/>
</dbReference>
<dbReference type="HAMAP" id="MF_00456">
    <property type="entry name" value="ProB"/>
    <property type="match status" value="1"/>
</dbReference>
<keyword evidence="6" id="KW-0418">Kinase</keyword>
<dbReference type="Gene3D" id="3.40.1160.10">
    <property type="entry name" value="Acetylglutamate kinase-like"/>
    <property type="match status" value="1"/>
</dbReference>
<dbReference type="GO" id="GO:0003723">
    <property type="term" value="F:RNA binding"/>
    <property type="evidence" value="ECO:0007669"/>
    <property type="project" value="InterPro"/>
</dbReference>
<dbReference type="PRINTS" id="PR00474">
    <property type="entry name" value="GLU5KINASE"/>
</dbReference>
<evidence type="ECO:0000256" key="6">
    <source>
        <dbReference type="ARBA" id="ARBA00022777"/>
    </source>
</evidence>
<dbReference type="InterPro" id="IPR036393">
    <property type="entry name" value="AceGlu_kinase-like_sf"/>
</dbReference>
<sequence>MSATDLRALGVVTVVIKVGTSSLVRSDHGTVNLSSLSKICEAARDLRTAGHNVVIVSSGAVGVGCQRLKLAKRPSGLARKQAVAAVGQVYLMHLYDQCFTALSMQCAQVLLTLDNLADRNQYLNASNTFQELFQMGTIPIVNENDTVAVQQLRFGDNDTLSAEVATLVKADWLFLLTDVDHLYTDNPNTNPNAKPIHEVPDMGTLQVDTATAGTEWGTGGMATKLTAARLATAAGCRMVICSSTIPDSIPHAVNGRHSGTLFHPHPTALRGKKRWIPCVPVKGNLYLDAEGLEIARGLINYPRDEVEKIRGKSSAEIPHCLGYNGPEEVVHRANISLLGLNALPKTPQERLALLKERDRVPSTPHQPAHAEDDFWMRELQNALEVEKTSRMRAGYPPEALAGLLRASMPSTTMLLANDHHQYVMQPPYESYSQEEMGSACRTVSNFFFKLEEGRTPFSQDSVQQAEQPIPLTKTDLDGTASDSEFHDAEEVRHAASSACSEDESFQDAMSDVNSQASGWDIESLARTPPGGRRQGLAESSTSLSGGSPNTGAPFGSWRASYMRELQRCQAAEARANSLQQQLDGAKAQLHPQAHTIPLTTGIPSWSSSSHSPAACVDTLPEVFAARLATAICVRASTTDAVSNSYSEQMRILSERINRMSRMDQAMQERRRHTAAQPVRLASTRFQRGVMVAGWVGLGFGAGYLALNAFRNYQTRQSA</sequence>
<dbReference type="InterPro" id="IPR001057">
    <property type="entry name" value="Glu/AcGlu_kinase"/>
</dbReference>
<evidence type="ECO:0000256" key="7">
    <source>
        <dbReference type="ARBA" id="ARBA00022840"/>
    </source>
</evidence>
<dbReference type="PANTHER" id="PTHR43654:SF3">
    <property type="entry name" value="GLUTAMATE 5-KINASE"/>
    <property type="match status" value="1"/>
</dbReference>
<comment type="caution">
    <text evidence="12">The sequence shown here is derived from an EMBL/GenBank/DDBJ whole genome shotgun (WGS) entry which is preliminary data.</text>
</comment>
<gene>
    <name evidence="12" type="ORF">WJX84_006500</name>
</gene>
<keyword evidence="4" id="KW-0808">Transferase</keyword>
<feature type="coiled-coil region" evidence="8">
    <location>
        <begin position="561"/>
        <end position="588"/>
    </location>
</feature>
<dbReference type="NCBIfam" id="TIGR01027">
    <property type="entry name" value="proB"/>
    <property type="match status" value="1"/>
</dbReference>
<keyword evidence="10" id="KW-1133">Transmembrane helix</keyword>
<dbReference type="FunFam" id="3.40.1160.10:FF:000018">
    <property type="entry name" value="Glutamate 5-kinase"/>
    <property type="match status" value="1"/>
</dbReference>
<evidence type="ECO:0000256" key="8">
    <source>
        <dbReference type="SAM" id="Coils"/>
    </source>
</evidence>
<evidence type="ECO:0000259" key="11">
    <source>
        <dbReference type="Pfam" id="PF00696"/>
    </source>
</evidence>
<dbReference type="InterPro" id="IPR001048">
    <property type="entry name" value="Asp/Glu/Uridylate_kinase"/>
</dbReference>
<accession>A0AAW1T6V1</accession>
<keyword evidence="10" id="KW-0812">Transmembrane</keyword>
<dbReference type="PROSITE" id="PS00902">
    <property type="entry name" value="GLUTAMATE_5_KINASE"/>
    <property type="match status" value="1"/>
</dbReference>
<dbReference type="GO" id="GO:0005829">
    <property type="term" value="C:cytosol"/>
    <property type="evidence" value="ECO:0007669"/>
    <property type="project" value="TreeGrafter"/>
</dbReference>
<name>A0AAW1T6V1_9CHLO</name>
<feature type="domain" description="Aspartate/glutamate/uridylate kinase" evidence="11">
    <location>
        <begin position="13"/>
        <end position="242"/>
    </location>
</feature>
<proteinExistence type="inferred from homology"/>
<dbReference type="GO" id="GO:0005524">
    <property type="term" value="F:ATP binding"/>
    <property type="evidence" value="ECO:0007669"/>
    <property type="project" value="UniProtKB-KW"/>
</dbReference>
<keyword evidence="5" id="KW-0547">Nucleotide-binding</keyword>
<protein>
    <recommendedName>
        <fullName evidence="11">Aspartate/glutamate/uridylate kinase domain-containing protein</fullName>
    </recommendedName>
</protein>
<dbReference type="GO" id="GO:0009084">
    <property type="term" value="P:glutamine family amino acid biosynthetic process"/>
    <property type="evidence" value="ECO:0007669"/>
    <property type="project" value="UniProtKB-ARBA"/>
</dbReference>
<dbReference type="EMBL" id="JALJOV010000317">
    <property type="protein sequence ID" value="KAK9864757.1"/>
    <property type="molecule type" value="Genomic_DNA"/>
</dbReference>
<dbReference type="CDD" id="cd04242">
    <property type="entry name" value="AAK_G5K_ProB"/>
    <property type="match status" value="1"/>
</dbReference>
<keyword evidence="1" id="KW-0963">Cytoplasm</keyword>
<evidence type="ECO:0000256" key="9">
    <source>
        <dbReference type="SAM" id="MobiDB-lite"/>
    </source>
</evidence>
<keyword evidence="10" id="KW-0472">Membrane</keyword>
<reference evidence="12 13" key="1">
    <citation type="journal article" date="2024" name="Nat. Commun.">
        <title>Phylogenomics reveals the evolutionary origins of lichenization in chlorophyte algae.</title>
        <authorList>
            <person name="Puginier C."/>
            <person name="Libourel C."/>
            <person name="Otte J."/>
            <person name="Skaloud P."/>
            <person name="Haon M."/>
            <person name="Grisel S."/>
            <person name="Petersen M."/>
            <person name="Berrin J.G."/>
            <person name="Delaux P.M."/>
            <person name="Dal Grande F."/>
            <person name="Keller J."/>
        </authorList>
    </citation>
    <scope>NUCLEOTIDE SEQUENCE [LARGE SCALE GENOMIC DNA]</scope>
    <source>
        <strain evidence="12 13">SAG 2523</strain>
    </source>
</reference>
<dbReference type="InterPro" id="IPR005715">
    <property type="entry name" value="Glu_5kinase/COase_Synthase"/>
</dbReference>
<evidence type="ECO:0000256" key="4">
    <source>
        <dbReference type="ARBA" id="ARBA00022679"/>
    </source>
</evidence>
<dbReference type="InterPro" id="IPR041739">
    <property type="entry name" value="G5K_ProB"/>
</dbReference>